<proteinExistence type="inferred from homology"/>
<reference evidence="2" key="2">
    <citation type="submission" date="2025-09" db="UniProtKB">
        <authorList>
            <consortium name="Ensembl"/>
        </authorList>
    </citation>
    <scope>IDENTIFICATION</scope>
</reference>
<evidence type="ECO:0000313" key="2">
    <source>
        <dbReference type="Ensembl" id="ENSPMEP00000009689.1"/>
    </source>
</evidence>
<comment type="similarity">
    <text evidence="1">Belongs to the peptidase C2 family.</text>
</comment>
<name>A0A3B3X415_9TELE</name>
<sequence>LFSWGMVAAYEGQSFAALRRRCRQNGTLFEDPLFPPSDQSLFYQRNRIGHITWKRPKVRK</sequence>
<evidence type="ECO:0000313" key="3">
    <source>
        <dbReference type="Proteomes" id="UP000261480"/>
    </source>
</evidence>
<dbReference type="AlphaFoldDB" id="A0A3B3X415"/>
<protein>
    <recommendedName>
        <fullName evidence="4">Calpain catalytic domain-containing protein</fullName>
    </recommendedName>
</protein>
<dbReference type="InterPro" id="IPR022684">
    <property type="entry name" value="Calpain_cysteine_protease"/>
</dbReference>
<dbReference type="Proteomes" id="UP000261480">
    <property type="component" value="Unplaced"/>
</dbReference>
<dbReference type="InterPro" id="IPR038765">
    <property type="entry name" value="Papain-like_cys_pep_sf"/>
</dbReference>
<keyword evidence="3" id="KW-1185">Reference proteome</keyword>
<accession>A0A3B3X415</accession>
<dbReference type="Ensembl" id="ENSPMET00000000365.1">
    <property type="protein sequence ID" value="ENSPMEP00000009689.1"/>
    <property type="gene ID" value="ENSPMEG00000011558.1"/>
</dbReference>
<evidence type="ECO:0000256" key="1">
    <source>
        <dbReference type="ARBA" id="ARBA00007623"/>
    </source>
</evidence>
<dbReference type="GO" id="GO:0004198">
    <property type="term" value="F:calcium-dependent cysteine-type endopeptidase activity"/>
    <property type="evidence" value="ECO:0007669"/>
    <property type="project" value="InterPro"/>
</dbReference>
<reference evidence="2" key="1">
    <citation type="submission" date="2025-08" db="UniProtKB">
        <authorList>
            <consortium name="Ensembl"/>
        </authorList>
    </citation>
    <scope>IDENTIFICATION</scope>
</reference>
<dbReference type="STRING" id="48701.ENSPMEP00000009689"/>
<dbReference type="GO" id="GO:0006508">
    <property type="term" value="P:proteolysis"/>
    <property type="evidence" value="ECO:0007669"/>
    <property type="project" value="InterPro"/>
</dbReference>
<evidence type="ECO:0008006" key="4">
    <source>
        <dbReference type="Google" id="ProtNLM"/>
    </source>
</evidence>
<organism evidence="2 3">
    <name type="scientific">Poecilia mexicana</name>
    <dbReference type="NCBI Taxonomy" id="48701"/>
    <lineage>
        <taxon>Eukaryota</taxon>
        <taxon>Metazoa</taxon>
        <taxon>Chordata</taxon>
        <taxon>Craniata</taxon>
        <taxon>Vertebrata</taxon>
        <taxon>Euteleostomi</taxon>
        <taxon>Actinopterygii</taxon>
        <taxon>Neopterygii</taxon>
        <taxon>Teleostei</taxon>
        <taxon>Neoteleostei</taxon>
        <taxon>Acanthomorphata</taxon>
        <taxon>Ovalentaria</taxon>
        <taxon>Atherinomorphae</taxon>
        <taxon>Cyprinodontiformes</taxon>
        <taxon>Poeciliidae</taxon>
        <taxon>Poeciliinae</taxon>
        <taxon>Poecilia</taxon>
    </lineage>
</organism>
<dbReference type="SUPFAM" id="SSF54001">
    <property type="entry name" value="Cysteine proteinases"/>
    <property type="match status" value="1"/>
</dbReference>
<dbReference type="PRINTS" id="PR00704">
    <property type="entry name" value="CALPAIN"/>
</dbReference>